<feature type="transmembrane region" description="Helical" evidence="2">
    <location>
        <begin position="90"/>
        <end position="111"/>
    </location>
</feature>
<name>A0A482J3T9_9BURK</name>
<feature type="transmembrane region" description="Helical" evidence="2">
    <location>
        <begin position="226"/>
        <end position="248"/>
    </location>
</feature>
<accession>A0A482J3T9</accession>
<dbReference type="RefSeq" id="WP_017511148.1">
    <property type="nucleotide sequence ID" value="NZ_CP037901.1"/>
</dbReference>
<dbReference type="EMBL" id="CP037901">
    <property type="protein sequence ID" value="QBP13690.1"/>
    <property type="molecule type" value="Genomic_DNA"/>
</dbReference>
<proteinExistence type="predicted"/>
<sequence>MPQLDNELDTEQTEDRAGTGSTEQPDQTRPLTPAAWFSVKTVSYVLTAGALLLVMHANLVSALLAGLLLYSLVDVLAPRLMRLHSRRDAIAVAILSTIILLVLTGSIWALIRFISGDGNTLDRLLDHSADIIDRSRAQLPAWLSDYLPNGVDELATTLISALREHAQMAQRLGADILRTLVHILVGLIIGAMVALYRAISRPNRRPLALALVDRARTLQTAFSQFIFAQIQISLVNTILTAIYLLVLLPLFHQHLPLSKTLVAITFIAGLLPVLGNLISNTAIVIASLSVSLPIAVVSLLFLVVIHKLEYFLNARIIGARIHAAAWELLTVMLVMETLYGIPGVIAGPIFYAYVKRELSTAGLV</sequence>
<feature type="transmembrane region" description="Helical" evidence="2">
    <location>
        <begin position="44"/>
        <end position="70"/>
    </location>
</feature>
<feature type="transmembrane region" description="Helical" evidence="2">
    <location>
        <begin position="180"/>
        <end position="199"/>
    </location>
</feature>
<gene>
    <name evidence="3" type="ORF">DDF84_029340</name>
</gene>
<feature type="compositionally biased region" description="Polar residues" evidence="1">
    <location>
        <begin position="19"/>
        <end position="29"/>
    </location>
</feature>
<keyword evidence="2" id="KW-0472">Membrane</keyword>
<organism evidence="3 4">
    <name type="scientific">Cupriavidus metallidurans</name>
    <dbReference type="NCBI Taxonomy" id="119219"/>
    <lineage>
        <taxon>Bacteria</taxon>
        <taxon>Pseudomonadati</taxon>
        <taxon>Pseudomonadota</taxon>
        <taxon>Betaproteobacteria</taxon>
        <taxon>Burkholderiales</taxon>
        <taxon>Burkholderiaceae</taxon>
        <taxon>Cupriavidus</taxon>
    </lineage>
</organism>
<evidence type="ECO:0000313" key="4">
    <source>
        <dbReference type="Proteomes" id="UP000253772"/>
    </source>
</evidence>
<feature type="compositionally biased region" description="Acidic residues" evidence="1">
    <location>
        <begin position="1"/>
        <end position="12"/>
    </location>
</feature>
<dbReference type="AlphaFoldDB" id="A0A482J3T9"/>
<dbReference type="Proteomes" id="UP000253772">
    <property type="component" value="Chromosome c2"/>
</dbReference>
<keyword evidence="2" id="KW-1133">Transmembrane helix</keyword>
<evidence type="ECO:0000256" key="1">
    <source>
        <dbReference type="SAM" id="MobiDB-lite"/>
    </source>
</evidence>
<feature type="transmembrane region" description="Helical" evidence="2">
    <location>
        <begin position="284"/>
        <end position="305"/>
    </location>
</feature>
<evidence type="ECO:0000256" key="2">
    <source>
        <dbReference type="SAM" id="Phobius"/>
    </source>
</evidence>
<dbReference type="OrthoDB" id="8113193at2"/>
<reference evidence="3 4" key="1">
    <citation type="submission" date="2019-03" db="EMBL/GenBank/DDBJ databases">
        <title>Comparative insights into the high quality Complete genome sequence of highly metal resistant Cupriavidus metallidurans strain BS1 isolated from a gold-copper mine.</title>
        <authorList>
            <person name="Mazhar H.S."/>
            <person name="Rensing C."/>
        </authorList>
    </citation>
    <scope>NUCLEOTIDE SEQUENCE [LARGE SCALE GENOMIC DNA]</scope>
    <source>
        <strain evidence="3 4">BS1</strain>
    </source>
</reference>
<evidence type="ECO:0000313" key="3">
    <source>
        <dbReference type="EMBL" id="QBP13690.1"/>
    </source>
</evidence>
<protein>
    <recommendedName>
        <fullName evidence="5">AI-2E family transporter</fullName>
    </recommendedName>
</protein>
<evidence type="ECO:0008006" key="5">
    <source>
        <dbReference type="Google" id="ProtNLM"/>
    </source>
</evidence>
<keyword evidence="2" id="KW-0812">Transmembrane</keyword>
<feature type="transmembrane region" description="Helical" evidence="2">
    <location>
        <begin position="260"/>
        <end position="278"/>
    </location>
</feature>
<feature type="region of interest" description="Disordered" evidence="1">
    <location>
        <begin position="1"/>
        <end position="29"/>
    </location>
</feature>
<feature type="transmembrane region" description="Helical" evidence="2">
    <location>
        <begin position="326"/>
        <end position="354"/>
    </location>
</feature>